<dbReference type="HAMAP" id="MF_01678">
    <property type="entry name" value="Salvage_MtnA"/>
    <property type="match status" value="1"/>
</dbReference>
<sequence>MRCLRLRHLHVGSFRYPLHIKTVEWVDGKVRWLDTRFLPHEEIYHESDDYERIARAIENMEIRGAPAIGVAAALAIAATAHRFREEDIERLRSTLINAINRLRRTRPTAYNLYWALTRIERIVLDRNYTSAYELRKAVIEEAIRIWREDIEVNMKLGEIGSELIEDGDVILTHCNAGALATAGFGTALGVIRAAWYRGKKIQVIATETRPVLQGARLTVWELKREGIPVKLVTDNMVGYLMYKGIITKVIVGADRILADGHVINKIGTYMIALAAHRHNIPFYVAAPTSTIDLNTSLNEVVIEERHPDEVRYVMNKVLITLPDVEVYNPSFDITPPDLVTAIITEKGIIRPPYEANIRAYVGKQ</sequence>
<comment type="catalytic activity">
    <reaction evidence="2">
        <text>5-(methylsulfanyl)-alpha-D-ribose 1-phosphate = 5-(methylsulfanyl)-D-ribulose 1-phosphate</text>
        <dbReference type="Rhea" id="RHEA:19989"/>
        <dbReference type="ChEBI" id="CHEBI:58533"/>
        <dbReference type="ChEBI" id="CHEBI:58548"/>
        <dbReference type="EC" id="5.3.1.23"/>
    </reaction>
</comment>
<dbReference type="InterPro" id="IPR000649">
    <property type="entry name" value="IF-2B-related"/>
</dbReference>
<dbReference type="InterPro" id="IPR027363">
    <property type="entry name" value="M1Pi_N"/>
</dbReference>
<dbReference type="AlphaFoldDB" id="A0A832YY00"/>
<dbReference type="FunFam" id="1.20.120.420:FF:000003">
    <property type="entry name" value="Methylthioribose-1-phosphate isomerase"/>
    <property type="match status" value="1"/>
</dbReference>
<feature type="binding site" evidence="2">
    <location>
        <position position="106"/>
    </location>
    <ligand>
        <name>substrate</name>
    </ligand>
</feature>
<gene>
    <name evidence="3" type="primary">mtnA</name>
    <name evidence="3" type="ORF">EYH02_04150</name>
</gene>
<dbReference type="NCBIfam" id="TIGR00512">
    <property type="entry name" value="salvage_mtnA"/>
    <property type="match status" value="1"/>
</dbReference>
<name>A0A832YY00_9CREN</name>
<dbReference type="PANTHER" id="PTHR43475:SF1">
    <property type="entry name" value="METHYLTHIORIBOSE-1-PHOSPHATE ISOMERASE"/>
    <property type="match status" value="1"/>
</dbReference>
<dbReference type="PANTHER" id="PTHR43475">
    <property type="entry name" value="METHYLTHIORIBOSE-1-PHOSPHATE ISOMERASE"/>
    <property type="match status" value="1"/>
</dbReference>
<feature type="binding site" evidence="2">
    <location>
        <begin position="264"/>
        <end position="265"/>
    </location>
    <ligand>
        <name>substrate</name>
    </ligand>
</feature>
<dbReference type="Gene3D" id="3.40.50.10470">
    <property type="entry name" value="Translation initiation factor eif-2b, domain 2"/>
    <property type="match status" value="1"/>
</dbReference>
<dbReference type="Proteomes" id="UP000605805">
    <property type="component" value="Unassembled WGS sequence"/>
</dbReference>
<dbReference type="GO" id="GO:0019509">
    <property type="term" value="P:L-methionine salvage from methylthioadenosine"/>
    <property type="evidence" value="ECO:0007669"/>
    <property type="project" value="UniProtKB-UniRule"/>
</dbReference>
<keyword evidence="2" id="KW-0028">Amino-acid biosynthesis</keyword>
<evidence type="ECO:0000313" key="3">
    <source>
        <dbReference type="EMBL" id="HIP57243.1"/>
    </source>
</evidence>
<dbReference type="FunFam" id="3.40.50.10470:FF:000006">
    <property type="entry name" value="Methylthioribose-1-phosphate isomerase"/>
    <property type="match status" value="1"/>
</dbReference>
<protein>
    <recommendedName>
        <fullName evidence="2">Putative methylthioribose-1-phosphate isomerase</fullName>
        <shortName evidence="2">M1Pi</shortName>
        <shortName evidence="2">MTR-1-P isomerase</shortName>
        <ecNumber evidence="2">5.3.1.23</ecNumber>
    </recommendedName>
    <alternativeName>
        <fullName evidence="2">MTNA-like protein</fullName>
        <shortName evidence="2">aMTNA</shortName>
    </alternativeName>
    <alternativeName>
        <fullName evidence="2">S-methyl-5-thioribose-1-phosphate isomerase</fullName>
    </alternativeName>
</protein>
<keyword evidence="1 2" id="KW-0413">Isomerase</keyword>
<dbReference type="EMBL" id="DQTV01000074">
    <property type="protein sequence ID" value="HIP57243.1"/>
    <property type="molecule type" value="Genomic_DNA"/>
</dbReference>
<dbReference type="SUPFAM" id="SSF100950">
    <property type="entry name" value="NagB/RpiA/CoA transferase-like"/>
    <property type="match status" value="1"/>
</dbReference>
<proteinExistence type="inferred from homology"/>
<dbReference type="Pfam" id="PF01008">
    <property type="entry name" value="IF-2B"/>
    <property type="match status" value="1"/>
</dbReference>
<feature type="binding site" evidence="2">
    <location>
        <begin position="63"/>
        <end position="65"/>
    </location>
    <ligand>
        <name>substrate</name>
    </ligand>
</feature>
<evidence type="ECO:0000313" key="4">
    <source>
        <dbReference type="Proteomes" id="UP000605805"/>
    </source>
</evidence>
<comment type="caution">
    <text evidence="3">The sequence shown here is derived from an EMBL/GenBank/DDBJ whole genome shotgun (WGS) entry which is preliminary data.</text>
</comment>
<dbReference type="GO" id="GO:0046523">
    <property type="term" value="F:S-methyl-5-thioribose-1-phosphate isomerase activity"/>
    <property type="evidence" value="ECO:0007669"/>
    <property type="project" value="UniProtKB-UniRule"/>
</dbReference>
<feature type="site" description="Transition state stabilizer" evidence="2">
    <location>
        <position position="174"/>
    </location>
</feature>
<dbReference type="NCBIfam" id="NF004326">
    <property type="entry name" value="PRK05720.1"/>
    <property type="match status" value="1"/>
</dbReference>
<dbReference type="InterPro" id="IPR005251">
    <property type="entry name" value="IF-M1Pi"/>
</dbReference>
<keyword evidence="2" id="KW-0486">Methionine biosynthesis</keyword>
<dbReference type="EC" id="5.3.1.23" evidence="2"/>
<dbReference type="Gene3D" id="1.20.120.420">
    <property type="entry name" value="translation initiation factor eif-2b, domain 1"/>
    <property type="match status" value="1"/>
</dbReference>
<accession>A0A832YY00</accession>
<dbReference type="NCBIfam" id="TIGR00524">
    <property type="entry name" value="eIF-2B_rel"/>
    <property type="match status" value="1"/>
</dbReference>
<dbReference type="InterPro" id="IPR042529">
    <property type="entry name" value="IF_2B-like_C"/>
</dbReference>
<comment type="similarity">
    <text evidence="2">Belongs to the EIF-2B alpha/beta/delta subunits family. MtnA subfamily.</text>
</comment>
<dbReference type="InterPro" id="IPR037171">
    <property type="entry name" value="NagB/RpiA_transferase-like"/>
</dbReference>
<reference evidence="3" key="1">
    <citation type="journal article" date="2020" name="ISME J.">
        <title>Gammaproteobacteria mediating utilization of methyl-, sulfur- and petroleum organic compounds in deep ocean hydrothermal plumes.</title>
        <authorList>
            <person name="Zhou Z."/>
            <person name="Liu Y."/>
            <person name="Pan J."/>
            <person name="Cron B.R."/>
            <person name="Toner B.M."/>
            <person name="Anantharaman K."/>
            <person name="Breier J.A."/>
            <person name="Dick G.J."/>
            <person name="Li M."/>
        </authorList>
    </citation>
    <scope>NUCLEOTIDE SEQUENCE</scope>
    <source>
        <strain evidence="3">SZUA-1435</strain>
    </source>
</reference>
<organism evidence="3 4">
    <name type="scientific">Ignisphaera aggregans</name>
    <dbReference type="NCBI Taxonomy" id="334771"/>
    <lineage>
        <taxon>Archaea</taxon>
        <taxon>Thermoproteota</taxon>
        <taxon>Thermoprotei</taxon>
        <taxon>Desulfurococcales</taxon>
        <taxon>Desulfurococcaceae</taxon>
        <taxon>Ignisphaera</taxon>
    </lineage>
</organism>
<feature type="binding site" evidence="2">
    <location>
        <position position="213"/>
    </location>
    <ligand>
        <name>substrate</name>
    </ligand>
</feature>
<evidence type="ECO:0000256" key="2">
    <source>
        <dbReference type="HAMAP-Rule" id="MF_01678"/>
    </source>
</evidence>
<comment type="function">
    <text evidence="2">Catalyzes the interconversion of methylthioribose-1-phosphate (MTR-1-P) into methylthioribulose-1-phosphate (MTRu-1-P).</text>
</comment>
<evidence type="ECO:0000256" key="1">
    <source>
        <dbReference type="ARBA" id="ARBA00023235"/>
    </source>
</evidence>
<dbReference type="InterPro" id="IPR011559">
    <property type="entry name" value="Initiation_fac_2B_a/b/d"/>
</dbReference>
<feature type="active site" description="Proton donor" evidence="2">
    <location>
        <position position="254"/>
    </location>
</feature>